<dbReference type="Proteomes" id="UP000006365">
    <property type="component" value="Chromosome"/>
</dbReference>
<sequence>MIDNEPYLTIRFDGKAVGPGRIPVQHLLRFLNNLNKALHRTGLVLLGESESIKRGRQPGSIKEEVALDLVLLTHGSPAAVLGFERCQTQHALPGFDFGQEIIEKAIAGLDLCQYPDDSLPPGYDTGVLMAWRDAGVLFSQGIDNIAFKLNNRKTPLETSFTFEGFNRIQERIKGPQTNIRTIEGRLLMADFKEHGTRCRIHPSVGEPVLCLFKEDQKDEVLENILQFVRIVGEAKEDPVTEKIASIKIHDIERLEDRDNEAMDLLPLGTPISNDFWESPSLDELAFAQNVKPLIDVGVLFGTWPGEADDGFEDAIDVLRHSRQGGAGKS</sequence>
<keyword evidence="2" id="KW-1185">Reference proteome</keyword>
<dbReference type="RefSeq" id="WP_015725798.1">
    <property type="nucleotide sequence ID" value="NC_014972.1"/>
</dbReference>
<evidence type="ECO:0000313" key="1">
    <source>
        <dbReference type="EMBL" id="ADW19274.1"/>
    </source>
</evidence>
<dbReference type="AlphaFoldDB" id="A0A7U3YPQ3"/>
<protein>
    <submittedName>
        <fullName evidence="1">Uncharacterized protein</fullName>
    </submittedName>
</protein>
<dbReference type="KEGG" id="dpr:Despr_3146"/>
<name>A0A7U3YPQ3_DESPD</name>
<gene>
    <name evidence="1" type="ordered locus">Despr_3146</name>
</gene>
<evidence type="ECO:0000313" key="2">
    <source>
        <dbReference type="Proteomes" id="UP000006365"/>
    </source>
</evidence>
<organism evidence="1 2">
    <name type="scientific">Desulfobulbus propionicus (strain ATCC 33891 / DSM 2032 / VKM B-1956 / 1pr3)</name>
    <dbReference type="NCBI Taxonomy" id="577650"/>
    <lineage>
        <taxon>Bacteria</taxon>
        <taxon>Pseudomonadati</taxon>
        <taxon>Thermodesulfobacteriota</taxon>
        <taxon>Desulfobulbia</taxon>
        <taxon>Desulfobulbales</taxon>
        <taxon>Desulfobulbaceae</taxon>
        <taxon>Desulfobulbus</taxon>
    </lineage>
</organism>
<accession>A0A7U3YPQ3</accession>
<reference evidence="1 2" key="1">
    <citation type="journal article" date="2011" name="Stand. Genomic Sci.">
        <title>Complete genome sequence of Desulfobulbus propionicus type strain (1pr3).</title>
        <authorList>
            <person name="Pagani I."/>
            <person name="Lapidus A."/>
            <person name="Nolan M."/>
            <person name="Lucas S."/>
            <person name="Hammon N."/>
            <person name="Deshpande S."/>
            <person name="Cheng J.F."/>
            <person name="Chertkov O."/>
            <person name="Davenport K."/>
            <person name="Tapia R."/>
            <person name="Han C."/>
            <person name="Goodwin L."/>
            <person name="Pitluck S."/>
            <person name="Liolios K."/>
            <person name="Mavromatis K."/>
            <person name="Ivanova N."/>
            <person name="Mikhailova N."/>
            <person name="Pati A."/>
            <person name="Chen A."/>
            <person name="Palaniappan K."/>
            <person name="Land M."/>
            <person name="Hauser L."/>
            <person name="Chang Y.J."/>
            <person name="Jeffries C.D."/>
            <person name="Detter J.C."/>
            <person name="Brambilla E."/>
            <person name="Kannan K.P."/>
            <person name="Djao O.D."/>
            <person name="Rohde M."/>
            <person name="Pukall R."/>
            <person name="Spring S."/>
            <person name="Goker M."/>
            <person name="Sikorski J."/>
            <person name="Woyke T."/>
            <person name="Bristow J."/>
            <person name="Eisen J.A."/>
            <person name="Markowitz V."/>
            <person name="Hugenholtz P."/>
            <person name="Kyrpides N.C."/>
            <person name="Klenk H.P."/>
        </authorList>
    </citation>
    <scope>NUCLEOTIDE SEQUENCE [LARGE SCALE GENOMIC DNA]</scope>
    <source>
        <strain evidence="2">ATCC 33891 / DSM 2032 / 1pr3</strain>
    </source>
</reference>
<dbReference type="EMBL" id="CP002364">
    <property type="protein sequence ID" value="ADW19274.1"/>
    <property type="molecule type" value="Genomic_DNA"/>
</dbReference>
<proteinExistence type="predicted"/>